<name>A0AAN9XL32_PSOTE</name>
<keyword evidence="2" id="KW-1185">Reference proteome</keyword>
<comment type="caution">
    <text evidence="1">The sequence shown here is derived from an EMBL/GenBank/DDBJ whole genome shotgun (WGS) entry which is preliminary data.</text>
</comment>
<evidence type="ECO:0000313" key="2">
    <source>
        <dbReference type="Proteomes" id="UP001386955"/>
    </source>
</evidence>
<dbReference type="Proteomes" id="UP001386955">
    <property type="component" value="Unassembled WGS sequence"/>
</dbReference>
<evidence type="ECO:0000313" key="1">
    <source>
        <dbReference type="EMBL" id="KAK7396146.1"/>
    </source>
</evidence>
<protein>
    <submittedName>
        <fullName evidence="1">Uncharacterized protein</fullName>
    </submittedName>
</protein>
<sequence length="90" mass="10180">MVLSSLFSVLPLSFSSERACKSLISKQSLLTPLSHKATTDLCLRTRQPPSLQNPTTLFIILFLLLPCCTDWELEWLQAFVASLTLRNLDR</sequence>
<dbReference type="EMBL" id="JAYMYS010000004">
    <property type="protein sequence ID" value="KAK7396146.1"/>
    <property type="molecule type" value="Genomic_DNA"/>
</dbReference>
<gene>
    <name evidence="1" type="ORF">VNO78_16945</name>
</gene>
<dbReference type="AlphaFoldDB" id="A0AAN9XL32"/>
<organism evidence="1 2">
    <name type="scientific">Psophocarpus tetragonolobus</name>
    <name type="common">Winged bean</name>
    <name type="synonym">Dolichos tetragonolobus</name>
    <dbReference type="NCBI Taxonomy" id="3891"/>
    <lineage>
        <taxon>Eukaryota</taxon>
        <taxon>Viridiplantae</taxon>
        <taxon>Streptophyta</taxon>
        <taxon>Embryophyta</taxon>
        <taxon>Tracheophyta</taxon>
        <taxon>Spermatophyta</taxon>
        <taxon>Magnoliopsida</taxon>
        <taxon>eudicotyledons</taxon>
        <taxon>Gunneridae</taxon>
        <taxon>Pentapetalae</taxon>
        <taxon>rosids</taxon>
        <taxon>fabids</taxon>
        <taxon>Fabales</taxon>
        <taxon>Fabaceae</taxon>
        <taxon>Papilionoideae</taxon>
        <taxon>50 kb inversion clade</taxon>
        <taxon>NPAAA clade</taxon>
        <taxon>indigoferoid/millettioid clade</taxon>
        <taxon>Phaseoleae</taxon>
        <taxon>Psophocarpus</taxon>
    </lineage>
</organism>
<reference evidence="1 2" key="1">
    <citation type="submission" date="2024-01" db="EMBL/GenBank/DDBJ databases">
        <title>The genomes of 5 underutilized Papilionoideae crops provide insights into root nodulation and disease resistanc.</title>
        <authorList>
            <person name="Jiang F."/>
        </authorList>
    </citation>
    <scope>NUCLEOTIDE SEQUENCE [LARGE SCALE GENOMIC DNA]</scope>
    <source>
        <strain evidence="1">DUOXIRENSHENG_FW03</strain>
        <tissue evidence="1">Leaves</tissue>
    </source>
</reference>
<accession>A0AAN9XL32</accession>
<proteinExistence type="predicted"/>